<evidence type="ECO:0000259" key="11">
    <source>
        <dbReference type="PROSITE" id="PS50888"/>
    </source>
</evidence>
<protein>
    <recommendedName>
        <fullName evidence="15">BHLH domain-containing protein</fullName>
    </recommendedName>
</protein>
<evidence type="ECO:0000256" key="6">
    <source>
        <dbReference type="ARBA" id="ARBA00023125"/>
    </source>
</evidence>
<name>A0A5P1FWH7_ASPOF</name>
<dbReference type="Gene3D" id="4.10.280.10">
    <property type="entry name" value="Helix-loop-helix DNA-binding domain"/>
    <property type="match status" value="1"/>
</dbReference>
<dbReference type="InterPro" id="IPR036104">
    <property type="entry name" value="BFN_sf"/>
</dbReference>
<feature type="domain" description="BHLH" evidence="11">
    <location>
        <begin position="187"/>
        <end position="236"/>
    </location>
</feature>
<dbReference type="GO" id="GO:0030891">
    <property type="term" value="C:VCB complex"/>
    <property type="evidence" value="ECO:0007669"/>
    <property type="project" value="TreeGrafter"/>
</dbReference>
<comment type="function">
    <text evidence="9">Bifunctional nuclease with both RNase and DNase activities. Involved in basal defense response. Participates in abscisic acid-derived callose deposition following infection by a necrotrophic pathogen.</text>
</comment>
<gene>
    <name evidence="13" type="ORF">A4U43_C01F27230</name>
</gene>
<dbReference type="Gramene" id="ONK81271">
    <property type="protein sequence ID" value="ONK81271"/>
    <property type="gene ID" value="A4U43_C01F27230"/>
</dbReference>
<keyword evidence="4" id="KW-0378">Hydrolase</keyword>
<feature type="compositionally biased region" description="Basic and acidic residues" evidence="10">
    <location>
        <begin position="264"/>
        <end position="273"/>
    </location>
</feature>
<dbReference type="GO" id="GO:0003677">
    <property type="term" value="F:DNA binding"/>
    <property type="evidence" value="ECO:0007669"/>
    <property type="project" value="UniProtKB-KW"/>
</dbReference>
<dbReference type="PROSITE" id="PS50888">
    <property type="entry name" value="BHLH"/>
    <property type="match status" value="1"/>
</dbReference>
<dbReference type="InterPro" id="IPR036638">
    <property type="entry name" value="HLH_DNA-bd_sf"/>
</dbReference>
<evidence type="ECO:0008006" key="15">
    <source>
        <dbReference type="Google" id="ProtNLM"/>
    </source>
</evidence>
<dbReference type="SUPFAM" id="SSF47459">
    <property type="entry name" value="HLH, helix-loop-helix DNA-binding domain"/>
    <property type="match status" value="1"/>
</dbReference>
<dbReference type="SMART" id="SM00353">
    <property type="entry name" value="HLH"/>
    <property type="match status" value="1"/>
</dbReference>
<keyword evidence="5" id="KW-0805">Transcription regulation</keyword>
<dbReference type="FunFam" id="4.10.280.10:FF:000032">
    <property type="entry name" value="Transcription factor bHLH123 family"/>
    <property type="match status" value="1"/>
</dbReference>
<comment type="similarity">
    <text evidence="1">Belongs to the bHLH protein family.</text>
</comment>
<feature type="region of interest" description="Disordered" evidence="10">
    <location>
        <begin position="247"/>
        <end position="273"/>
    </location>
</feature>
<evidence type="ECO:0000259" key="12">
    <source>
        <dbReference type="PROSITE" id="PS51658"/>
    </source>
</evidence>
<evidence type="ECO:0000256" key="4">
    <source>
        <dbReference type="ARBA" id="ARBA00022722"/>
    </source>
</evidence>
<evidence type="ECO:0000256" key="8">
    <source>
        <dbReference type="ARBA" id="ARBA00023242"/>
    </source>
</evidence>
<evidence type="ECO:0000256" key="3">
    <source>
        <dbReference type="ARBA" id="ARBA00011738"/>
    </source>
</evidence>
<evidence type="ECO:0000256" key="9">
    <source>
        <dbReference type="ARBA" id="ARBA00025428"/>
    </source>
</evidence>
<evidence type="ECO:0000313" key="13">
    <source>
        <dbReference type="EMBL" id="ONK81271.1"/>
    </source>
</evidence>
<organism evidence="13 14">
    <name type="scientific">Asparagus officinalis</name>
    <name type="common">Garden asparagus</name>
    <dbReference type="NCBI Taxonomy" id="4686"/>
    <lineage>
        <taxon>Eukaryota</taxon>
        <taxon>Viridiplantae</taxon>
        <taxon>Streptophyta</taxon>
        <taxon>Embryophyta</taxon>
        <taxon>Tracheophyta</taxon>
        <taxon>Spermatophyta</taxon>
        <taxon>Magnoliopsida</taxon>
        <taxon>Liliopsida</taxon>
        <taxon>Asparagales</taxon>
        <taxon>Asparagaceae</taxon>
        <taxon>Asparagoideae</taxon>
        <taxon>Asparagus</taxon>
    </lineage>
</organism>
<comment type="subunit">
    <text evidence="3">Homodimer.</text>
</comment>
<dbReference type="GO" id="GO:0005634">
    <property type="term" value="C:nucleus"/>
    <property type="evidence" value="ECO:0007669"/>
    <property type="project" value="TreeGrafter"/>
</dbReference>
<dbReference type="GO" id="GO:0046983">
    <property type="term" value="F:protein dimerization activity"/>
    <property type="evidence" value="ECO:0007669"/>
    <property type="project" value="InterPro"/>
</dbReference>
<dbReference type="GO" id="GO:0016567">
    <property type="term" value="P:protein ubiquitination"/>
    <property type="evidence" value="ECO:0007669"/>
    <property type="project" value="TreeGrafter"/>
</dbReference>
<accession>A0A5P1FWH7</accession>
<keyword evidence="7" id="KW-0804">Transcription</keyword>
<dbReference type="PANTHER" id="PTHR15160:SF3">
    <property type="entry name" value="BIFUNCTIONAL NUCLEASE 1"/>
    <property type="match status" value="1"/>
</dbReference>
<evidence type="ECO:0000256" key="1">
    <source>
        <dbReference type="ARBA" id="ARBA00005510"/>
    </source>
</evidence>
<dbReference type="InterPro" id="IPR011598">
    <property type="entry name" value="bHLH_dom"/>
</dbReference>
<feature type="domain" description="BFN" evidence="12">
    <location>
        <begin position="477"/>
        <end position="613"/>
    </location>
</feature>
<comment type="similarity">
    <text evidence="2">Belongs to the bifunctional nuclease family.</text>
</comment>
<dbReference type="InterPro" id="IPR045239">
    <property type="entry name" value="bHLH95_bHLH"/>
</dbReference>
<dbReference type="Pfam" id="PF02577">
    <property type="entry name" value="BFN_dom"/>
    <property type="match status" value="1"/>
</dbReference>
<dbReference type="PROSITE" id="PS51658">
    <property type="entry name" value="BFN"/>
    <property type="match status" value="1"/>
</dbReference>
<evidence type="ECO:0000313" key="14">
    <source>
        <dbReference type="Proteomes" id="UP000243459"/>
    </source>
</evidence>
<dbReference type="EMBL" id="CM007381">
    <property type="protein sequence ID" value="ONK81271.1"/>
    <property type="molecule type" value="Genomic_DNA"/>
</dbReference>
<sequence length="641" mass="70947">MMESSNLNLDLHHQEDFHGSSSSLALQGWNQDLMLNSAEFPHGALPSSRNFMRTTNNGMPMVQELGFQWTPSGHDQGYMMNTNQSPCSSSSSHQTLGFPIPKNNIKEELSIASTINLHDYSLMPFHGSFSNVFPSENVSGSVLQSFCPNPLGMDLHALDLLASARFGRTMSQPLFDGYGLGQLQEQAQAQVSTSYHKVRKEKLGDRIAALQQLVAPFGKTDTASVLMEAIGYIKFLQDQVETLSVPYMRSSNNKKSRTSQGAEASKEKDEAKPDLRSRGLCLVPLSCTSYVTNENGGVWSPPNYQGALPAIPGHPNKNLASAGKDDTTIIRSLVFCTIIGNDSARVKGRKDSMGTLPGPVICRPAVHVRHGRVHYPLINSSSLTTKGGFLKSGFWGSRKKYGCMIRVGFQFSKQHERKKGLIRCTFSSSSDGNGSMAENFSESDGDYVNSSVIEAVEVKSGSDGFLIKMRDGRHLRCVHNNPHGGPLPDYAPHPAIVLKMEDGSDLLLPIIVLEMPSILLMAAVRNVQIARPTIYQVVKEMVDKMGYQVQLVRVTKRVHEAYFAQLYLIKAGNEKESISFDLRPSDAINMAVRPDGQPCLETKEFDLVRNMLIAAVEERYRDAAQWKDKLMQLRAKRRNWA</sequence>
<keyword evidence="14" id="KW-1185">Reference proteome</keyword>
<dbReference type="Proteomes" id="UP000243459">
    <property type="component" value="Chromosome 1"/>
</dbReference>
<evidence type="ECO:0000256" key="7">
    <source>
        <dbReference type="ARBA" id="ARBA00023163"/>
    </source>
</evidence>
<dbReference type="InterPro" id="IPR003729">
    <property type="entry name" value="Bi_nuclease_dom"/>
</dbReference>
<evidence type="ECO:0000256" key="2">
    <source>
        <dbReference type="ARBA" id="ARBA00009095"/>
    </source>
</evidence>
<dbReference type="PANTHER" id="PTHR15160">
    <property type="entry name" value="VON HIPPEL-LINDAU PROTEIN"/>
    <property type="match status" value="1"/>
</dbReference>
<keyword evidence="6" id="KW-0238">DNA-binding</keyword>
<proteinExistence type="inferred from homology"/>
<dbReference type="GO" id="GO:0004518">
    <property type="term" value="F:nuclease activity"/>
    <property type="evidence" value="ECO:0007669"/>
    <property type="project" value="UniProtKB-UniRule"/>
</dbReference>
<evidence type="ECO:0000256" key="10">
    <source>
        <dbReference type="SAM" id="MobiDB-lite"/>
    </source>
</evidence>
<keyword evidence="4" id="KW-0540">Nuclease</keyword>
<dbReference type="AlphaFoldDB" id="A0A5P1FWH7"/>
<reference evidence="14" key="1">
    <citation type="journal article" date="2017" name="Nat. Commun.">
        <title>The asparagus genome sheds light on the origin and evolution of a young Y chromosome.</title>
        <authorList>
            <person name="Harkess A."/>
            <person name="Zhou J."/>
            <person name="Xu C."/>
            <person name="Bowers J.E."/>
            <person name="Van der Hulst R."/>
            <person name="Ayyampalayam S."/>
            <person name="Mercati F."/>
            <person name="Riccardi P."/>
            <person name="McKain M.R."/>
            <person name="Kakrana A."/>
            <person name="Tang H."/>
            <person name="Ray J."/>
            <person name="Groenendijk J."/>
            <person name="Arikit S."/>
            <person name="Mathioni S.M."/>
            <person name="Nakano M."/>
            <person name="Shan H."/>
            <person name="Telgmann-Rauber A."/>
            <person name="Kanno A."/>
            <person name="Yue Z."/>
            <person name="Chen H."/>
            <person name="Li W."/>
            <person name="Chen Y."/>
            <person name="Xu X."/>
            <person name="Zhang Y."/>
            <person name="Luo S."/>
            <person name="Chen H."/>
            <person name="Gao J."/>
            <person name="Mao Z."/>
            <person name="Pires J.C."/>
            <person name="Luo M."/>
            <person name="Kudrna D."/>
            <person name="Wing R.A."/>
            <person name="Meyers B.C."/>
            <person name="Yi K."/>
            <person name="Kong H."/>
            <person name="Lavrijsen P."/>
            <person name="Sunseri F."/>
            <person name="Falavigna A."/>
            <person name="Ye Y."/>
            <person name="Leebens-Mack J.H."/>
            <person name="Chen G."/>
        </authorList>
    </citation>
    <scope>NUCLEOTIDE SEQUENCE [LARGE SCALE GENOMIC DNA]</scope>
    <source>
        <strain evidence="14">cv. DH0086</strain>
    </source>
</reference>
<keyword evidence="8" id="KW-0539">Nucleus</keyword>
<dbReference type="Gene3D" id="3.10.690.10">
    <property type="entry name" value="Bifunctional nuclease domain"/>
    <property type="match status" value="1"/>
</dbReference>
<dbReference type="CDD" id="cd11393">
    <property type="entry name" value="bHLH_AtbHLH_like"/>
    <property type="match status" value="1"/>
</dbReference>
<dbReference type="SUPFAM" id="SSF103256">
    <property type="entry name" value="Hypothetical protein TM0160"/>
    <property type="match status" value="1"/>
</dbReference>
<evidence type="ECO:0000256" key="5">
    <source>
        <dbReference type="ARBA" id="ARBA00023015"/>
    </source>
</evidence>